<evidence type="ECO:0000313" key="2">
    <source>
        <dbReference type="Proteomes" id="UP000254259"/>
    </source>
</evidence>
<evidence type="ECO:0000313" key="1">
    <source>
        <dbReference type="EMBL" id="SPD67963.1"/>
    </source>
</evidence>
<dbReference type="Proteomes" id="UP000254259">
    <property type="component" value="Plasmid CBM2636_mp"/>
</dbReference>
<reference evidence="1 2" key="1">
    <citation type="submission" date="2018-01" db="EMBL/GenBank/DDBJ databases">
        <authorList>
            <person name="Clerissi C."/>
        </authorList>
    </citation>
    <scope>NUCLEOTIDE SEQUENCE [LARGE SCALE GENOMIC DNA]</scope>
    <source>
        <strain evidence="1">Cupriavidus taiwanensis SWF 66322</strain>
        <plasmid evidence="2">cbm2636_mp</plasmid>
    </source>
</reference>
<dbReference type="AlphaFoldDB" id="A0A9Q7XRG3"/>
<sequence length="26" mass="3015">MSDNLNGDLPWYEVLLFSLKNDRFAG</sequence>
<dbReference type="EMBL" id="LT984814">
    <property type="protein sequence ID" value="SPD67963.1"/>
    <property type="molecule type" value="Genomic_DNA"/>
</dbReference>
<protein>
    <submittedName>
        <fullName evidence="1">Uncharacterized protein</fullName>
    </submittedName>
</protein>
<keyword evidence="1" id="KW-0614">Plasmid</keyword>
<proteinExistence type="predicted"/>
<organism evidence="1 2">
    <name type="scientific">Cupriavidus taiwanensis</name>
    <dbReference type="NCBI Taxonomy" id="164546"/>
    <lineage>
        <taxon>Bacteria</taxon>
        <taxon>Pseudomonadati</taxon>
        <taxon>Pseudomonadota</taxon>
        <taxon>Betaproteobacteria</taxon>
        <taxon>Burkholderiales</taxon>
        <taxon>Burkholderiaceae</taxon>
        <taxon>Cupriavidus</taxon>
    </lineage>
</organism>
<name>A0A9Q7XRG3_9BURK</name>
<geneLocation type="plasmid" evidence="2">
    <name>cbm2636_mp</name>
</geneLocation>
<gene>
    <name evidence="1" type="ORF">CBM2636_MP20813</name>
</gene>
<accession>A0A9Q7XRG3</accession>